<feature type="transmembrane region" description="Helical" evidence="7">
    <location>
        <begin position="105"/>
        <end position="123"/>
    </location>
</feature>
<feature type="transmembrane region" description="Helical" evidence="7">
    <location>
        <begin position="143"/>
        <end position="164"/>
    </location>
</feature>
<name>A0A2H5Y3I8_9CHLR</name>
<dbReference type="Proteomes" id="UP000236642">
    <property type="component" value="Unassembled WGS sequence"/>
</dbReference>
<keyword evidence="5 7" id="KW-1133">Transmembrane helix</keyword>
<organism evidence="8 9">
    <name type="scientific">Candidatus Thermoflexus japonica</name>
    <dbReference type="NCBI Taxonomy" id="2035417"/>
    <lineage>
        <taxon>Bacteria</taxon>
        <taxon>Bacillati</taxon>
        <taxon>Chloroflexota</taxon>
        <taxon>Thermoflexia</taxon>
        <taxon>Thermoflexales</taxon>
        <taxon>Thermoflexaceae</taxon>
        <taxon>Thermoflexus</taxon>
    </lineage>
</organism>
<dbReference type="PANTHER" id="PTHR33452:SF1">
    <property type="entry name" value="INNER MEMBRANE PROTEIN YPHA-RELATED"/>
    <property type="match status" value="1"/>
</dbReference>
<dbReference type="AlphaFoldDB" id="A0A2H5Y3I8"/>
<proteinExistence type="inferred from homology"/>
<keyword evidence="4 7" id="KW-0812">Transmembrane</keyword>
<reference evidence="9" key="1">
    <citation type="submission" date="2017-09" db="EMBL/GenBank/DDBJ databases">
        <title>Metaegenomics of thermophilic ammonia-oxidizing enrichment culture.</title>
        <authorList>
            <person name="Kato S."/>
            <person name="Suzuki K."/>
        </authorList>
    </citation>
    <scope>NUCLEOTIDE SEQUENCE [LARGE SCALE GENOMIC DNA]</scope>
</reference>
<dbReference type="InterPro" id="IPR032808">
    <property type="entry name" value="DoxX"/>
</dbReference>
<evidence type="ECO:0000256" key="1">
    <source>
        <dbReference type="ARBA" id="ARBA00004651"/>
    </source>
</evidence>
<dbReference type="GO" id="GO:0016491">
    <property type="term" value="F:oxidoreductase activity"/>
    <property type="evidence" value="ECO:0007669"/>
    <property type="project" value="UniProtKB-KW"/>
</dbReference>
<dbReference type="Pfam" id="PF07681">
    <property type="entry name" value="DoxX"/>
    <property type="match status" value="1"/>
</dbReference>
<dbReference type="GO" id="GO:0005886">
    <property type="term" value="C:plasma membrane"/>
    <property type="evidence" value="ECO:0007669"/>
    <property type="project" value="UniProtKB-SubCell"/>
</dbReference>
<dbReference type="EC" id="1.-.-.-" evidence="8"/>
<gene>
    <name evidence="8" type="primary">mhqP</name>
    <name evidence="8" type="ORF">HRbin22_00228</name>
</gene>
<protein>
    <submittedName>
        <fullName evidence="8">Oxidoreductase MhqP</fullName>
        <ecNumber evidence="8">1.-.-.-</ecNumber>
    </submittedName>
</protein>
<dbReference type="InterPro" id="IPR051907">
    <property type="entry name" value="DoxX-like_oxidoreductase"/>
</dbReference>
<evidence type="ECO:0000256" key="2">
    <source>
        <dbReference type="ARBA" id="ARBA00006679"/>
    </source>
</evidence>
<evidence type="ECO:0000256" key="7">
    <source>
        <dbReference type="SAM" id="Phobius"/>
    </source>
</evidence>
<feature type="transmembrane region" description="Helical" evidence="7">
    <location>
        <begin position="63"/>
        <end position="84"/>
    </location>
</feature>
<keyword evidence="8" id="KW-0560">Oxidoreductase</keyword>
<evidence type="ECO:0000313" key="8">
    <source>
        <dbReference type="EMBL" id="GBD08001.1"/>
    </source>
</evidence>
<accession>A0A2H5Y3I8</accession>
<sequence>MVRLDLGLAILRVLIGLLFAGHGAQKLFGGFGGHGLNGTAAWLESLNIRPGRPWALLLGLGEFVGGLFLALGLATPWAILPLLASQLVALIRVHAPKGLWIDRGGFEYNLVLIALSAFFGFYGAGAYSADAWLGWVWPQPTTFGLVLILALLIALVALAAPVWAPRLSRRAA</sequence>
<comment type="similarity">
    <text evidence="2">Belongs to the DoxX family.</text>
</comment>
<comment type="subcellular location">
    <subcellularLocation>
        <location evidence="1">Cell membrane</location>
        <topology evidence="1">Multi-pass membrane protein</topology>
    </subcellularLocation>
</comment>
<keyword evidence="6 7" id="KW-0472">Membrane</keyword>
<evidence type="ECO:0000256" key="4">
    <source>
        <dbReference type="ARBA" id="ARBA00022692"/>
    </source>
</evidence>
<evidence type="ECO:0000256" key="5">
    <source>
        <dbReference type="ARBA" id="ARBA00022989"/>
    </source>
</evidence>
<evidence type="ECO:0000256" key="3">
    <source>
        <dbReference type="ARBA" id="ARBA00022475"/>
    </source>
</evidence>
<dbReference type="EMBL" id="BEHY01000003">
    <property type="protein sequence ID" value="GBD08001.1"/>
    <property type="molecule type" value="Genomic_DNA"/>
</dbReference>
<comment type="caution">
    <text evidence="8">The sequence shown here is derived from an EMBL/GenBank/DDBJ whole genome shotgun (WGS) entry which is preliminary data.</text>
</comment>
<keyword evidence="3" id="KW-1003">Cell membrane</keyword>
<evidence type="ECO:0000256" key="6">
    <source>
        <dbReference type="ARBA" id="ARBA00023136"/>
    </source>
</evidence>
<dbReference type="PANTHER" id="PTHR33452">
    <property type="entry name" value="OXIDOREDUCTASE CATD-RELATED"/>
    <property type="match status" value="1"/>
</dbReference>
<evidence type="ECO:0000313" key="9">
    <source>
        <dbReference type="Proteomes" id="UP000236642"/>
    </source>
</evidence>